<keyword evidence="1" id="KW-0597">Phosphoprotein</keyword>
<evidence type="ECO:0000313" key="10">
    <source>
        <dbReference type="EMBL" id="PSJ37105.1"/>
    </source>
</evidence>
<dbReference type="InterPro" id="IPR036388">
    <property type="entry name" value="WH-like_DNA-bd_sf"/>
</dbReference>
<comment type="caution">
    <text evidence="6">Lacks conserved residue(s) required for the propagation of feature annotation.</text>
</comment>
<name>A0A2P7QGL9_9SPHN</name>
<evidence type="ECO:0000256" key="1">
    <source>
        <dbReference type="ARBA" id="ARBA00022553"/>
    </source>
</evidence>
<dbReference type="PROSITE" id="PS51755">
    <property type="entry name" value="OMPR_PHOB"/>
    <property type="match status" value="1"/>
</dbReference>
<evidence type="ECO:0000256" key="3">
    <source>
        <dbReference type="ARBA" id="ARBA00023015"/>
    </source>
</evidence>
<feature type="domain" description="Response regulatory" evidence="8">
    <location>
        <begin position="2"/>
        <end position="116"/>
    </location>
</feature>
<comment type="caution">
    <text evidence="10">The sequence shown here is derived from an EMBL/GenBank/DDBJ whole genome shotgun (WGS) entry which is preliminary data.</text>
</comment>
<dbReference type="Gene3D" id="1.10.10.10">
    <property type="entry name" value="Winged helix-like DNA-binding domain superfamily/Winged helix DNA-binding domain"/>
    <property type="match status" value="1"/>
</dbReference>
<dbReference type="InterPro" id="IPR001867">
    <property type="entry name" value="OmpR/PhoB-type_DNA-bd"/>
</dbReference>
<keyword evidence="11" id="KW-1185">Reference proteome</keyword>
<dbReference type="PANTHER" id="PTHR48111">
    <property type="entry name" value="REGULATOR OF RPOS"/>
    <property type="match status" value="1"/>
</dbReference>
<keyword evidence="4 7" id="KW-0238">DNA-binding</keyword>
<dbReference type="GO" id="GO:0006355">
    <property type="term" value="P:regulation of DNA-templated transcription"/>
    <property type="evidence" value="ECO:0007669"/>
    <property type="project" value="InterPro"/>
</dbReference>
<dbReference type="InterPro" id="IPR011006">
    <property type="entry name" value="CheY-like_superfamily"/>
</dbReference>
<dbReference type="AlphaFoldDB" id="A0A2P7QGL9"/>
<dbReference type="GO" id="GO:0005829">
    <property type="term" value="C:cytosol"/>
    <property type="evidence" value="ECO:0007669"/>
    <property type="project" value="TreeGrafter"/>
</dbReference>
<dbReference type="EMBL" id="PXYI01000010">
    <property type="protein sequence ID" value="PSJ37105.1"/>
    <property type="molecule type" value="Genomic_DNA"/>
</dbReference>
<evidence type="ECO:0000256" key="4">
    <source>
        <dbReference type="ARBA" id="ARBA00023125"/>
    </source>
</evidence>
<keyword evidence="2" id="KW-0902">Two-component regulatory system</keyword>
<feature type="domain" description="OmpR/PhoB-type" evidence="9">
    <location>
        <begin position="124"/>
        <end position="223"/>
    </location>
</feature>
<keyword evidence="3" id="KW-0805">Transcription regulation</keyword>
<evidence type="ECO:0000256" key="7">
    <source>
        <dbReference type="PROSITE-ProRule" id="PRU01091"/>
    </source>
</evidence>
<dbReference type="Gene3D" id="3.40.50.2300">
    <property type="match status" value="1"/>
</dbReference>
<dbReference type="PROSITE" id="PS50110">
    <property type="entry name" value="RESPONSE_REGULATORY"/>
    <property type="match status" value="1"/>
</dbReference>
<sequence length="233" mass="25822">MRILVVEPDAVMRNRIELSMRAEGFNVEAVADGEDALDLARSFEFSVIVTELNLTDLHGFDLIKKIRGAKVKTPILVLSAVEATDAKVSAFGHGADDYVVKPFHRSELAARLRALVRRSSGHADRTVRVGGLAIDLDGKTVELDGARVDLTAKEYSVLELLALRQGRPITKETFLDHVYGHMDEPISKVIDVYICRLRKKLSVSTSGESYIGTLRGRGYVLREPEQEHRLLAA</sequence>
<dbReference type="GO" id="GO:0000156">
    <property type="term" value="F:phosphorelay response regulator activity"/>
    <property type="evidence" value="ECO:0007669"/>
    <property type="project" value="TreeGrafter"/>
</dbReference>
<dbReference type="SUPFAM" id="SSF52172">
    <property type="entry name" value="CheY-like"/>
    <property type="match status" value="1"/>
</dbReference>
<evidence type="ECO:0000313" key="11">
    <source>
        <dbReference type="Proteomes" id="UP000241167"/>
    </source>
</evidence>
<dbReference type="GO" id="GO:0032993">
    <property type="term" value="C:protein-DNA complex"/>
    <property type="evidence" value="ECO:0007669"/>
    <property type="project" value="TreeGrafter"/>
</dbReference>
<dbReference type="Pfam" id="PF00072">
    <property type="entry name" value="Response_reg"/>
    <property type="match status" value="1"/>
</dbReference>
<dbReference type="Pfam" id="PF00486">
    <property type="entry name" value="Trans_reg_C"/>
    <property type="match status" value="1"/>
</dbReference>
<dbReference type="InterPro" id="IPR039420">
    <property type="entry name" value="WalR-like"/>
</dbReference>
<dbReference type="FunFam" id="1.10.10.10:FF:000052">
    <property type="entry name" value="Cell cycle response regulator"/>
    <property type="match status" value="1"/>
</dbReference>
<organism evidence="10 11">
    <name type="scientific">Allosphingosinicella deserti</name>
    <dbReference type="NCBI Taxonomy" id="2116704"/>
    <lineage>
        <taxon>Bacteria</taxon>
        <taxon>Pseudomonadati</taxon>
        <taxon>Pseudomonadota</taxon>
        <taxon>Alphaproteobacteria</taxon>
        <taxon>Sphingomonadales</taxon>
        <taxon>Sphingomonadaceae</taxon>
        <taxon>Allosphingosinicella</taxon>
    </lineage>
</organism>
<dbReference type="SMART" id="SM00862">
    <property type="entry name" value="Trans_reg_C"/>
    <property type="match status" value="1"/>
</dbReference>
<keyword evidence="5" id="KW-0804">Transcription</keyword>
<evidence type="ECO:0000256" key="6">
    <source>
        <dbReference type="PROSITE-ProRule" id="PRU00169"/>
    </source>
</evidence>
<dbReference type="OrthoDB" id="9802426at2"/>
<evidence type="ECO:0000256" key="5">
    <source>
        <dbReference type="ARBA" id="ARBA00023163"/>
    </source>
</evidence>
<dbReference type="CDD" id="cd00383">
    <property type="entry name" value="trans_reg_C"/>
    <property type="match status" value="1"/>
</dbReference>
<reference evidence="10 11" key="1">
    <citation type="submission" date="2018-03" db="EMBL/GenBank/DDBJ databases">
        <title>The draft genome of Sphingosinicella sp. GL-C-18.</title>
        <authorList>
            <person name="Liu L."/>
            <person name="Li L."/>
            <person name="Liang L."/>
            <person name="Zhang X."/>
            <person name="Wang T."/>
        </authorList>
    </citation>
    <scope>NUCLEOTIDE SEQUENCE [LARGE SCALE GENOMIC DNA]</scope>
    <source>
        <strain evidence="10 11">GL-C-18</strain>
    </source>
</reference>
<feature type="DNA-binding region" description="OmpR/PhoB-type" evidence="7">
    <location>
        <begin position="124"/>
        <end position="223"/>
    </location>
</feature>
<dbReference type="PANTHER" id="PTHR48111:SF22">
    <property type="entry name" value="REGULATOR OF RPOS"/>
    <property type="match status" value="1"/>
</dbReference>
<proteinExistence type="predicted"/>
<dbReference type="Gene3D" id="6.10.250.690">
    <property type="match status" value="1"/>
</dbReference>
<dbReference type="Proteomes" id="UP000241167">
    <property type="component" value="Unassembled WGS sequence"/>
</dbReference>
<accession>A0A2P7QGL9</accession>
<protein>
    <submittedName>
        <fullName evidence="10">DNA-binding response regulator</fullName>
    </submittedName>
</protein>
<gene>
    <name evidence="10" type="ORF">C7I55_23880</name>
</gene>
<evidence type="ECO:0000259" key="9">
    <source>
        <dbReference type="PROSITE" id="PS51755"/>
    </source>
</evidence>
<dbReference type="RefSeq" id="WP_106515546.1">
    <property type="nucleotide sequence ID" value="NZ_PXYI01000010.1"/>
</dbReference>
<evidence type="ECO:0000256" key="2">
    <source>
        <dbReference type="ARBA" id="ARBA00023012"/>
    </source>
</evidence>
<evidence type="ECO:0000259" key="8">
    <source>
        <dbReference type="PROSITE" id="PS50110"/>
    </source>
</evidence>
<dbReference type="InterPro" id="IPR001789">
    <property type="entry name" value="Sig_transdc_resp-reg_receiver"/>
</dbReference>
<dbReference type="SMART" id="SM00448">
    <property type="entry name" value="REC"/>
    <property type="match status" value="1"/>
</dbReference>
<dbReference type="GO" id="GO:0000976">
    <property type="term" value="F:transcription cis-regulatory region binding"/>
    <property type="evidence" value="ECO:0007669"/>
    <property type="project" value="TreeGrafter"/>
</dbReference>